<gene>
    <name evidence="5" type="ORF">SAMN04488568_1076</name>
</gene>
<dbReference type="AlphaFoldDB" id="A0A1G9RFT1"/>
<evidence type="ECO:0000313" key="5">
    <source>
        <dbReference type="EMBL" id="SDM22118.1"/>
    </source>
</evidence>
<dbReference type="STRING" id="144026.SAMN04488568_1076"/>
<dbReference type="SUPFAM" id="SSF52096">
    <property type="entry name" value="ClpP/crotonase"/>
    <property type="match status" value="1"/>
</dbReference>
<dbReference type="RefSeq" id="WP_091769083.1">
    <property type="nucleotide sequence ID" value="NZ_FNHG01000007.1"/>
</dbReference>
<evidence type="ECO:0000256" key="2">
    <source>
        <dbReference type="ARBA" id="ARBA00005254"/>
    </source>
</evidence>
<dbReference type="PANTHER" id="PTHR43684:SF1">
    <property type="entry name" value="ENOYL-COA DELTA ISOMERASE 2"/>
    <property type="match status" value="1"/>
</dbReference>
<evidence type="ECO:0000256" key="3">
    <source>
        <dbReference type="ARBA" id="ARBA00023140"/>
    </source>
</evidence>
<proteinExistence type="inferred from homology"/>
<keyword evidence="6" id="KW-1185">Reference proteome</keyword>
<dbReference type="Gene3D" id="1.10.12.10">
    <property type="entry name" value="Lyase 2-enoyl-coa Hydratase, Chain A, domain 2"/>
    <property type="match status" value="1"/>
</dbReference>
<dbReference type="CDD" id="cd06558">
    <property type="entry name" value="crotonase-like"/>
    <property type="match status" value="1"/>
</dbReference>
<keyword evidence="4" id="KW-0413">Isomerase</keyword>
<sequence>MSELVLVEDAAGIRTIRFNRPEKKNALTRPMYTAAAEALESGDADPAIRVFIIAGAGGIFTAGNDLVDFMQAPPHVGGGETPPVEHFMRALLHAKKPVIAAVDGLAIGIGVTMLMHCDLVYASPRASFKTPFVDLALAPEYGSSQVMPRMFGHVIAADLLLLGSTWDADKAARHGLINDVADDVEALARASAANLAAKAPGSLRAAKELMRRPSEGIQDRITLEGGMFAELLRSEEFSEAATAFMERRKPDFSKFG</sequence>
<dbReference type="Pfam" id="PF00378">
    <property type="entry name" value="ECH_1"/>
    <property type="match status" value="1"/>
</dbReference>
<dbReference type="Gene3D" id="3.90.226.10">
    <property type="entry name" value="2-enoyl-CoA Hydratase, Chain A, domain 1"/>
    <property type="match status" value="1"/>
</dbReference>
<comment type="subcellular location">
    <subcellularLocation>
        <location evidence="1">Peroxisome</location>
    </subcellularLocation>
</comment>
<evidence type="ECO:0000256" key="1">
    <source>
        <dbReference type="ARBA" id="ARBA00004275"/>
    </source>
</evidence>
<organism evidence="5 6">
    <name type="scientific">Maricaulis salignorans</name>
    <dbReference type="NCBI Taxonomy" id="144026"/>
    <lineage>
        <taxon>Bacteria</taxon>
        <taxon>Pseudomonadati</taxon>
        <taxon>Pseudomonadota</taxon>
        <taxon>Alphaproteobacteria</taxon>
        <taxon>Maricaulales</taxon>
        <taxon>Maricaulaceae</taxon>
        <taxon>Maricaulis</taxon>
    </lineage>
</organism>
<dbReference type="GO" id="GO:0004165">
    <property type="term" value="F:delta(3)-delta(2)-enoyl-CoA isomerase activity"/>
    <property type="evidence" value="ECO:0007669"/>
    <property type="project" value="UniProtKB-ARBA"/>
</dbReference>
<keyword evidence="3" id="KW-0576">Peroxisome</keyword>
<dbReference type="InterPro" id="IPR051053">
    <property type="entry name" value="ECH/Chromodomain_protein"/>
</dbReference>
<evidence type="ECO:0000256" key="4">
    <source>
        <dbReference type="ARBA" id="ARBA00023235"/>
    </source>
</evidence>
<dbReference type="OrthoDB" id="5730382at2"/>
<reference evidence="5 6" key="1">
    <citation type="submission" date="2016-10" db="EMBL/GenBank/DDBJ databases">
        <authorList>
            <person name="de Groot N.N."/>
        </authorList>
    </citation>
    <scope>NUCLEOTIDE SEQUENCE [LARGE SCALE GENOMIC DNA]</scope>
    <source>
        <strain evidence="5 6">DSM 16077</strain>
    </source>
</reference>
<dbReference type="Proteomes" id="UP000199759">
    <property type="component" value="Unassembled WGS sequence"/>
</dbReference>
<dbReference type="InterPro" id="IPR001753">
    <property type="entry name" value="Enoyl-CoA_hydra/iso"/>
</dbReference>
<dbReference type="EMBL" id="FNHG01000007">
    <property type="protein sequence ID" value="SDM22118.1"/>
    <property type="molecule type" value="Genomic_DNA"/>
</dbReference>
<accession>A0A1G9RFT1</accession>
<dbReference type="PANTHER" id="PTHR43684">
    <property type="match status" value="1"/>
</dbReference>
<protein>
    <submittedName>
        <fullName evidence="5">Enoyl-CoA hydratase/carnithine racemase</fullName>
    </submittedName>
</protein>
<dbReference type="InterPro" id="IPR014748">
    <property type="entry name" value="Enoyl-CoA_hydra_C"/>
</dbReference>
<evidence type="ECO:0000313" key="6">
    <source>
        <dbReference type="Proteomes" id="UP000199759"/>
    </source>
</evidence>
<dbReference type="InterPro" id="IPR029045">
    <property type="entry name" value="ClpP/crotonase-like_dom_sf"/>
</dbReference>
<name>A0A1G9RFT1_9PROT</name>
<comment type="similarity">
    <text evidence="2">Belongs to the enoyl-CoA hydratase/isomerase family.</text>
</comment>